<dbReference type="InterPro" id="IPR047817">
    <property type="entry name" value="ABC2_TM_bact-type"/>
</dbReference>
<feature type="transmembrane region" description="Helical" evidence="8">
    <location>
        <begin position="237"/>
        <end position="258"/>
    </location>
</feature>
<dbReference type="InterPro" id="IPR013525">
    <property type="entry name" value="ABC2_TM"/>
</dbReference>
<keyword evidence="6 8" id="KW-1133">Transmembrane helix</keyword>
<evidence type="ECO:0000256" key="7">
    <source>
        <dbReference type="ARBA" id="ARBA00023136"/>
    </source>
</evidence>
<feature type="domain" description="ABC transmembrane type-2" evidence="9">
    <location>
        <begin position="152"/>
        <end position="377"/>
    </location>
</feature>
<protein>
    <submittedName>
        <fullName evidence="10">ABC transporter permease</fullName>
    </submittedName>
</protein>
<dbReference type="PANTHER" id="PTHR30294">
    <property type="entry name" value="MEMBRANE COMPONENT OF ABC TRANSPORTER YHHJ-RELATED"/>
    <property type="match status" value="1"/>
</dbReference>
<evidence type="ECO:0000256" key="5">
    <source>
        <dbReference type="ARBA" id="ARBA00022692"/>
    </source>
</evidence>
<feature type="transmembrane region" description="Helical" evidence="8">
    <location>
        <begin position="29"/>
        <end position="49"/>
    </location>
</feature>
<feature type="transmembrane region" description="Helical" evidence="8">
    <location>
        <begin position="301"/>
        <end position="323"/>
    </location>
</feature>
<dbReference type="Pfam" id="PF12698">
    <property type="entry name" value="ABC2_membrane_3"/>
    <property type="match status" value="1"/>
</dbReference>
<evidence type="ECO:0000256" key="4">
    <source>
        <dbReference type="ARBA" id="ARBA00022475"/>
    </source>
</evidence>
<dbReference type="PANTHER" id="PTHR30294:SF29">
    <property type="entry name" value="MULTIDRUG ABC TRANSPORTER PERMEASE YBHS-RELATED"/>
    <property type="match status" value="1"/>
</dbReference>
<keyword evidence="3" id="KW-0813">Transport</keyword>
<feature type="transmembrane region" description="Helical" evidence="8">
    <location>
        <begin position="264"/>
        <end position="289"/>
    </location>
</feature>
<comment type="caution">
    <text evidence="10">The sequence shown here is derived from an EMBL/GenBank/DDBJ whole genome shotgun (WGS) entry which is preliminary data.</text>
</comment>
<comment type="subcellular location">
    <subcellularLocation>
        <location evidence="1">Cell membrane</location>
        <topology evidence="1">Multi-pass membrane protein</topology>
    </subcellularLocation>
</comment>
<evidence type="ECO:0000313" key="10">
    <source>
        <dbReference type="EMBL" id="MFC6362612.1"/>
    </source>
</evidence>
<evidence type="ECO:0000259" key="9">
    <source>
        <dbReference type="PROSITE" id="PS51012"/>
    </source>
</evidence>
<feature type="transmembrane region" description="Helical" evidence="8">
    <location>
        <begin position="352"/>
        <end position="371"/>
    </location>
</feature>
<organism evidence="10 11">
    <name type="scientific">Tatumella punctata</name>
    <dbReference type="NCBI Taxonomy" id="399969"/>
    <lineage>
        <taxon>Bacteria</taxon>
        <taxon>Pseudomonadati</taxon>
        <taxon>Pseudomonadota</taxon>
        <taxon>Gammaproteobacteria</taxon>
        <taxon>Enterobacterales</taxon>
        <taxon>Erwiniaceae</taxon>
        <taxon>Tatumella</taxon>
    </lineage>
</organism>
<evidence type="ECO:0000313" key="11">
    <source>
        <dbReference type="Proteomes" id="UP001596215"/>
    </source>
</evidence>
<evidence type="ECO:0000256" key="6">
    <source>
        <dbReference type="ARBA" id="ARBA00022989"/>
    </source>
</evidence>
<dbReference type="Proteomes" id="UP001596215">
    <property type="component" value="Unassembled WGS sequence"/>
</dbReference>
<evidence type="ECO:0000256" key="8">
    <source>
        <dbReference type="SAM" id="Phobius"/>
    </source>
</evidence>
<keyword evidence="7 8" id="KW-0472">Membrane</keyword>
<sequence length="379" mass="42512">MNNRLIRFSFIRWMAMVIKELHELRRDRISLAMIFLTPLLQLIILGYAVNMDPHRIPSALLNYDRGQLSQVFVSSVQNTDYFSFQRYASAEAARDAFVRGEVLFMVTIPEGFTQKILRGEKPQLLVQGDAIDPLTIGNALSALEQVSESMFDRDLPETLRPVTEEGSFELVVHRMFNPEGITRYNTIPGIIGSILSTTLILMTALAITRERESGAMENLLISPVTGLEVFLGKITPYVLIGVFQSLMILMFAVYLFSIPLVGSFYLLFMVLIIYIFLCLCIGITISSIAKSQLQALQISSFYFIPSVMLSGFISPFISMPVWAQMIGSCLPLTYFIRLIKAVMLKGYGVSELLPELIPLAVLGALVIFIGVKSYRKTLD</sequence>
<reference evidence="11" key="1">
    <citation type="journal article" date="2019" name="Int. J. Syst. Evol. Microbiol.">
        <title>The Global Catalogue of Microorganisms (GCM) 10K type strain sequencing project: providing services to taxonomists for standard genome sequencing and annotation.</title>
        <authorList>
            <consortium name="The Broad Institute Genomics Platform"/>
            <consortium name="The Broad Institute Genome Sequencing Center for Infectious Disease"/>
            <person name="Wu L."/>
            <person name="Ma J."/>
        </authorList>
    </citation>
    <scope>NUCLEOTIDE SEQUENCE [LARGE SCALE GENOMIC DNA]</scope>
    <source>
        <strain evidence="11">CGMCC 4.1530</strain>
    </source>
</reference>
<keyword evidence="4" id="KW-1003">Cell membrane</keyword>
<dbReference type="RefSeq" id="WP_305803587.1">
    <property type="nucleotide sequence ID" value="NZ_BAAAFW010000092.1"/>
</dbReference>
<keyword evidence="11" id="KW-1185">Reference proteome</keyword>
<comment type="similarity">
    <text evidence="2">Belongs to the ABC-2 integral membrane protein family.</text>
</comment>
<dbReference type="PROSITE" id="PS51012">
    <property type="entry name" value="ABC_TM2"/>
    <property type="match status" value="1"/>
</dbReference>
<keyword evidence="5 8" id="KW-0812">Transmembrane</keyword>
<feature type="transmembrane region" description="Helical" evidence="8">
    <location>
        <begin position="187"/>
        <end position="207"/>
    </location>
</feature>
<proteinExistence type="inferred from homology"/>
<accession>A0ABW1VRW3</accession>
<dbReference type="Gene3D" id="3.40.1710.10">
    <property type="entry name" value="abc type-2 transporter like domain"/>
    <property type="match status" value="1"/>
</dbReference>
<evidence type="ECO:0000256" key="3">
    <source>
        <dbReference type="ARBA" id="ARBA00022448"/>
    </source>
</evidence>
<name>A0ABW1VRW3_9GAMM</name>
<dbReference type="InterPro" id="IPR051449">
    <property type="entry name" value="ABC-2_transporter_component"/>
</dbReference>
<gene>
    <name evidence="10" type="ORF">ACFP73_10995</name>
</gene>
<evidence type="ECO:0000256" key="2">
    <source>
        <dbReference type="ARBA" id="ARBA00007783"/>
    </source>
</evidence>
<dbReference type="EMBL" id="JBHSUC010000013">
    <property type="protein sequence ID" value="MFC6362612.1"/>
    <property type="molecule type" value="Genomic_DNA"/>
</dbReference>
<evidence type="ECO:0000256" key="1">
    <source>
        <dbReference type="ARBA" id="ARBA00004651"/>
    </source>
</evidence>